<organism evidence="1 2">
    <name type="scientific">Ceratosolen solmsi marchali</name>
    <dbReference type="NCBI Taxonomy" id="326594"/>
    <lineage>
        <taxon>Eukaryota</taxon>
        <taxon>Metazoa</taxon>
        <taxon>Ecdysozoa</taxon>
        <taxon>Arthropoda</taxon>
        <taxon>Hexapoda</taxon>
        <taxon>Insecta</taxon>
        <taxon>Pterygota</taxon>
        <taxon>Neoptera</taxon>
        <taxon>Endopterygota</taxon>
        <taxon>Hymenoptera</taxon>
        <taxon>Apocrita</taxon>
        <taxon>Proctotrupomorpha</taxon>
        <taxon>Chalcidoidea</taxon>
        <taxon>Agaonidae</taxon>
        <taxon>Agaoninae</taxon>
        <taxon>Ceratosolen</taxon>
    </lineage>
</organism>
<protein>
    <submittedName>
        <fullName evidence="2">Uncharacterized protein LOC105369055</fullName>
    </submittedName>
</protein>
<dbReference type="CDD" id="cd20071">
    <property type="entry name" value="SET_SMYD"/>
    <property type="match status" value="2"/>
</dbReference>
<dbReference type="InterPro" id="IPR053010">
    <property type="entry name" value="SET_SmydA-8"/>
</dbReference>
<dbReference type="Gene3D" id="6.10.140.2220">
    <property type="match status" value="2"/>
</dbReference>
<dbReference type="Gene3D" id="1.10.220.160">
    <property type="match status" value="2"/>
</dbReference>
<keyword evidence="1" id="KW-1185">Reference proteome</keyword>
<dbReference type="AlphaFoldDB" id="A0AAJ6YYA7"/>
<gene>
    <name evidence="2" type="primary">LOC105369055</name>
</gene>
<dbReference type="PANTHER" id="PTHR46455">
    <property type="entry name" value="SET AND MYND DOMAIN CONTAINING, ARTHROPOD-SPECIFIC, MEMBER 4, ISOFORM A"/>
    <property type="match status" value="1"/>
</dbReference>
<dbReference type="SUPFAM" id="SSF82199">
    <property type="entry name" value="SET domain"/>
    <property type="match status" value="2"/>
</dbReference>
<name>A0AAJ6YYA7_9HYME</name>
<proteinExistence type="predicted"/>
<dbReference type="Gene3D" id="2.170.270.10">
    <property type="entry name" value="SET domain"/>
    <property type="match status" value="2"/>
</dbReference>
<accession>A0AAJ6YYA7</accession>
<dbReference type="RefSeq" id="XP_011506599.1">
    <property type="nucleotide sequence ID" value="XM_011508297.1"/>
</dbReference>
<dbReference type="Proteomes" id="UP000695007">
    <property type="component" value="Unplaced"/>
</dbReference>
<sequence>MSLTNTDEQKKYEILRNEQVGRYAVAIKNLEPGEEVMSELPFVVGPKSFTHPLCLSCYSPWPSELDNQFLCSTCCWPVCSTECEVQPQHKDYECGIFAESKEKFNVEVALCNEQQNGIPQLECITPLRLLLASEKDDERWKREVKDMETHNKNRCQKSQWSTDHVNIVEYLRKRLKLERFSEDNIQSACGILEINCYEIRTAKGFLARALYPNVAIISHSCVSNTVHSVVPADYRIARFVYHQQCTPSCYPTIHLRTAVKVSAGQELFSSYTHALLPTMLRREYLLESKYFVCACSRCADPTELGTHMSSLKCNKCDNGMVVPLDSLDTESRWKCTHCEFSTNGQAVNKVQKIIQGEMDKVEVYTIADGPEAVNIRENFIKKYSLSQLYGHVNEYYLDDLPDVVLEHKVDICRLLLQVLDVVEPGLTRSRGMVLYELHAPLLFLAKNLWNADVIDAAALKSKMIEAASILKEAANILLLEPKGTAEAEDALAVGPAIFEKSVFCFACMRALPVNYKAIKYTCSECNVAPLCSLVCQNTNGLHSSHECNIFQEKKYLCLENLEKLVQILLHFRLWIFKNNNSEAWNQILNMEAHISERRNTTVWEDCEENIINVFRVLSLLNADDDGESLQWLCGVVDVNTFELRSPGVVGTADTSPHLLRGFFPEASLMSHACRATAHVSVDESFRMSVYAAVSIKAGEAISFNYTSCLLGSIARQQHLQEGKYFRCDCAVCKDPLEGGSYISCILCPRCKEDYVAIQNPKENDPYGYKTKWQCQKCKRIFFGCLIKRTLDISKDLISQLDINNYKEIEKLLEKLSRSFHKNHFILLSLKQELLSVYRKELTNINPQKKILKRMLQLYDELIDVLEIVEPGISRLKGIVLYEMHLSNAILANRAYNAREISSEELCSRLEIAQGHLKRSLTMLLLEPVNTPEGALAKRALRNKKLLAQNIENVKSILQ</sequence>
<dbReference type="PANTHER" id="PTHR46455:SF7">
    <property type="entry name" value="RE12806P"/>
    <property type="match status" value="1"/>
</dbReference>
<evidence type="ECO:0000313" key="2">
    <source>
        <dbReference type="RefSeq" id="XP_011506599.1"/>
    </source>
</evidence>
<reference evidence="2" key="1">
    <citation type="submission" date="2025-08" db="UniProtKB">
        <authorList>
            <consortium name="RefSeq"/>
        </authorList>
    </citation>
    <scope>IDENTIFICATION</scope>
</reference>
<dbReference type="GeneID" id="105369055"/>
<dbReference type="InterPro" id="IPR046341">
    <property type="entry name" value="SET_dom_sf"/>
</dbReference>
<dbReference type="KEGG" id="csol:105369055"/>
<evidence type="ECO:0000313" key="1">
    <source>
        <dbReference type="Proteomes" id="UP000695007"/>
    </source>
</evidence>